<dbReference type="InterPro" id="IPR013604">
    <property type="entry name" value="7TM_chemorcpt"/>
</dbReference>
<evidence type="ECO:0000256" key="2">
    <source>
        <dbReference type="ARBA" id="ARBA00022475"/>
    </source>
</evidence>
<evidence type="ECO:0000256" key="1">
    <source>
        <dbReference type="ARBA" id="ARBA00004651"/>
    </source>
</evidence>
<dbReference type="AlphaFoldDB" id="A0A8J9VWM5"/>
<reference evidence="7" key="1">
    <citation type="submission" date="2021-12" db="EMBL/GenBank/DDBJ databases">
        <authorList>
            <person name="Martin H S."/>
        </authorList>
    </citation>
    <scope>NUCLEOTIDE SEQUENCE</scope>
</reference>
<dbReference type="Pfam" id="PF08395">
    <property type="entry name" value="7tm_7"/>
    <property type="match status" value="1"/>
</dbReference>
<feature type="non-terminal residue" evidence="7">
    <location>
        <position position="143"/>
    </location>
</feature>
<feature type="transmembrane region" description="Helical" evidence="6">
    <location>
        <begin position="113"/>
        <end position="138"/>
    </location>
</feature>
<accession>A0A8J9VWM5</accession>
<evidence type="ECO:0000256" key="6">
    <source>
        <dbReference type="SAM" id="Phobius"/>
    </source>
</evidence>
<name>A0A8J9VWM5_9NEOP</name>
<evidence type="ECO:0000256" key="3">
    <source>
        <dbReference type="ARBA" id="ARBA00022692"/>
    </source>
</evidence>
<keyword evidence="4 6" id="KW-1133">Transmembrane helix</keyword>
<evidence type="ECO:0008006" key="9">
    <source>
        <dbReference type="Google" id="ProtNLM"/>
    </source>
</evidence>
<gene>
    <name evidence="7" type="ORF">BINO364_LOCUS16774</name>
</gene>
<feature type="transmembrane region" description="Helical" evidence="6">
    <location>
        <begin position="12"/>
        <end position="34"/>
    </location>
</feature>
<keyword evidence="5 6" id="KW-0472">Membrane</keyword>
<dbReference type="GO" id="GO:0005886">
    <property type="term" value="C:plasma membrane"/>
    <property type="evidence" value="ECO:0007669"/>
    <property type="project" value="UniProtKB-SubCell"/>
</dbReference>
<comment type="subcellular location">
    <subcellularLocation>
        <location evidence="1">Cell membrane</location>
        <topology evidence="1">Multi-pass membrane protein</topology>
    </subcellularLocation>
</comment>
<keyword evidence="2" id="KW-1003">Cell membrane</keyword>
<dbReference type="EMBL" id="OV170229">
    <property type="protein sequence ID" value="CAH0732023.1"/>
    <property type="molecule type" value="Genomic_DNA"/>
</dbReference>
<keyword evidence="8" id="KW-1185">Reference proteome</keyword>
<evidence type="ECO:0000313" key="7">
    <source>
        <dbReference type="EMBL" id="CAH0732023.1"/>
    </source>
</evidence>
<organism evidence="7 8">
    <name type="scientific">Brenthis ino</name>
    <name type="common">lesser marbled fritillary</name>
    <dbReference type="NCBI Taxonomy" id="405034"/>
    <lineage>
        <taxon>Eukaryota</taxon>
        <taxon>Metazoa</taxon>
        <taxon>Ecdysozoa</taxon>
        <taxon>Arthropoda</taxon>
        <taxon>Hexapoda</taxon>
        <taxon>Insecta</taxon>
        <taxon>Pterygota</taxon>
        <taxon>Neoptera</taxon>
        <taxon>Endopterygota</taxon>
        <taxon>Lepidoptera</taxon>
        <taxon>Glossata</taxon>
        <taxon>Ditrysia</taxon>
        <taxon>Papilionoidea</taxon>
        <taxon>Nymphalidae</taxon>
        <taxon>Heliconiinae</taxon>
        <taxon>Argynnini</taxon>
        <taxon>Brenthis</taxon>
    </lineage>
</organism>
<sequence>MDNHKKYDTLASKLLICFSLPSFIFYVLSTVLDFATGNLNRLDINIFTYTILNVSLPIIPAILSELVISEVDKIKSHLKKQLLICPSVPLQQSIYDSLYYLELRPFKYSVLRIFHVDISLPLALISFCTTYSIIIVQFTSVLG</sequence>
<keyword evidence="3 6" id="KW-0812">Transmembrane</keyword>
<proteinExistence type="predicted"/>
<feature type="transmembrane region" description="Helical" evidence="6">
    <location>
        <begin position="46"/>
        <end position="68"/>
    </location>
</feature>
<dbReference type="GO" id="GO:0050909">
    <property type="term" value="P:sensory perception of taste"/>
    <property type="evidence" value="ECO:0007669"/>
    <property type="project" value="InterPro"/>
</dbReference>
<evidence type="ECO:0000313" key="8">
    <source>
        <dbReference type="Proteomes" id="UP000838878"/>
    </source>
</evidence>
<protein>
    <recommendedName>
        <fullName evidence="9">Gustatory receptor</fullName>
    </recommendedName>
</protein>
<dbReference type="OrthoDB" id="7477935at2759"/>
<dbReference type="Proteomes" id="UP000838878">
    <property type="component" value="Chromosome 9"/>
</dbReference>
<evidence type="ECO:0000256" key="4">
    <source>
        <dbReference type="ARBA" id="ARBA00022989"/>
    </source>
</evidence>
<evidence type="ECO:0000256" key="5">
    <source>
        <dbReference type="ARBA" id="ARBA00023136"/>
    </source>
</evidence>